<keyword evidence="2" id="KW-0812">Transmembrane</keyword>
<dbReference type="RefSeq" id="WP_122399798.1">
    <property type="nucleotide sequence ID" value="NZ_RFFJ01000272.1"/>
</dbReference>
<feature type="transmembrane region" description="Helical" evidence="2">
    <location>
        <begin position="21"/>
        <end position="38"/>
    </location>
</feature>
<dbReference type="EMBL" id="RFFJ01000272">
    <property type="protein sequence ID" value="RMI29056.1"/>
    <property type="molecule type" value="Genomic_DNA"/>
</dbReference>
<feature type="compositionally biased region" description="Low complexity" evidence="1">
    <location>
        <begin position="47"/>
        <end position="58"/>
    </location>
</feature>
<name>A0A3M2KWP8_9ACTN</name>
<feature type="region of interest" description="Disordered" evidence="1">
    <location>
        <begin position="43"/>
        <end position="167"/>
    </location>
</feature>
<keyword evidence="2" id="KW-1133">Transmembrane helix</keyword>
<keyword evidence="2" id="KW-0472">Membrane</keyword>
<keyword evidence="4" id="KW-1185">Reference proteome</keyword>
<dbReference type="AlphaFoldDB" id="A0A3M2KWP8"/>
<dbReference type="Proteomes" id="UP000278673">
    <property type="component" value="Unassembled WGS sequence"/>
</dbReference>
<reference evidence="3 4" key="1">
    <citation type="submission" date="2018-10" db="EMBL/GenBank/DDBJ databases">
        <title>Isolation, diversity and antifungal activity of actinobacteria from wheat.</title>
        <authorList>
            <person name="Han C."/>
        </authorList>
    </citation>
    <scope>NUCLEOTIDE SEQUENCE [LARGE SCALE GENOMIC DNA]</scope>
    <source>
        <strain evidence="3 4">NEAU-YY642</strain>
    </source>
</reference>
<accession>A0A3M2KWP8</accession>
<evidence type="ECO:0000313" key="3">
    <source>
        <dbReference type="EMBL" id="RMI29056.1"/>
    </source>
</evidence>
<proteinExistence type="predicted"/>
<sequence>MGSLRTPVGPLPSAIYWRRRAVVLLLLAVVLLLAFWAVRSTGGGADPAGQDDGRGPAASITPGPTPSESLIEERPGGREDGDEDDPDDPGDDAGGSDGDQDDGGNGDADSAGGDEGSAGSGGTDDGGNGESGGNDGGGAGGGVPDCDPSEVTLSLRSDANDYAPGQRPELRLTARNAGAAPCQLDFGHQSLTLTLADDEDDQVWSSADCPTAAASLPTVVSAGGTADHTVTWDLRHSVADCDAGPGPAASPGTYLAEAQLAGYPVAQTSFRLEAD</sequence>
<evidence type="ECO:0000256" key="2">
    <source>
        <dbReference type="SAM" id="Phobius"/>
    </source>
</evidence>
<evidence type="ECO:0000313" key="4">
    <source>
        <dbReference type="Proteomes" id="UP000278673"/>
    </source>
</evidence>
<comment type="caution">
    <text evidence="3">The sequence shown here is derived from an EMBL/GenBank/DDBJ whole genome shotgun (WGS) entry which is preliminary data.</text>
</comment>
<gene>
    <name evidence="3" type="ORF">EBN88_27805</name>
</gene>
<evidence type="ECO:0008006" key="5">
    <source>
        <dbReference type="Google" id="ProtNLM"/>
    </source>
</evidence>
<feature type="compositionally biased region" description="Acidic residues" evidence="1">
    <location>
        <begin position="80"/>
        <end position="91"/>
    </location>
</feature>
<protein>
    <recommendedName>
        <fullName evidence="5">DUF4232 domain-containing protein</fullName>
    </recommendedName>
</protein>
<feature type="compositionally biased region" description="Gly residues" evidence="1">
    <location>
        <begin position="113"/>
        <end position="143"/>
    </location>
</feature>
<evidence type="ECO:0000256" key="1">
    <source>
        <dbReference type="SAM" id="MobiDB-lite"/>
    </source>
</evidence>
<organism evidence="3 4">
    <name type="scientific">Streptomyces triticirhizae</name>
    <dbReference type="NCBI Taxonomy" id="2483353"/>
    <lineage>
        <taxon>Bacteria</taxon>
        <taxon>Bacillati</taxon>
        <taxon>Actinomycetota</taxon>
        <taxon>Actinomycetes</taxon>
        <taxon>Kitasatosporales</taxon>
        <taxon>Streptomycetaceae</taxon>
        <taxon>Streptomyces</taxon>
    </lineage>
</organism>